<dbReference type="Proteomes" id="UP000796761">
    <property type="component" value="Unassembled WGS sequence"/>
</dbReference>
<evidence type="ECO:0000313" key="1">
    <source>
        <dbReference type="EMBL" id="TRZ13770.1"/>
    </source>
</evidence>
<comment type="caution">
    <text evidence="1">The sequence shown here is derived from an EMBL/GenBank/DDBJ whole genome shotgun (WGS) entry which is preliminary data.</text>
</comment>
<name>A0A8K1G887_9PASS</name>
<reference evidence="1" key="1">
    <citation type="submission" date="2019-04" db="EMBL/GenBank/DDBJ databases">
        <title>Genome assembly of Zosterops borbonicus 15179.</title>
        <authorList>
            <person name="Leroy T."/>
            <person name="Anselmetti Y."/>
            <person name="Tilak M.-K."/>
            <person name="Nabholz B."/>
        </authorList>
    </citation>
    <scope>NUCLEOTIDE SEQUENCE</scope>
    <source>
        <strain evidence="1">HGM_15179</strain>
        <tissue evidence="1">Muscle</tissue>
    </source>
</reference>
<dbReference type="AlphaFoldDB" id="A0A8K1G887"/>
<dbReference type="EMBL" id="SWJQ01000485">
    <property type="protein sequence ID" value="TRZ13770.1"/>
    <property type="molecule type" value="Genomic_DNA"/>
</dbReference>
<gene>
    <name evidence="1" type="ORF">HGM15179_013344</name>
</gene>
<keyword evidence="2" id="KW-1185">Reference proteome</keyword>
<protein>
    <recommendedName>
        <fullName evidence="3">Rna-directed dna polymerase from mobile element jockey-like</fullName>
    </recommendedName>
</protein>
<evidence type="ECO:0000313" key="2">
    <source>
        <dbReference type="Proteomes" id="UP000796761"/>
    </source>
</evidence>
<evidence type="ECO:0008006" key="3">
    <source>
        <dbReference type="Google" id="ProtNLM"/>
    </source>
</evidence>
<proteinExistence type="predicted"/>
<sequence>MPRARLHLGHRNPQYQYRLGNKYIKNSPAKNDLVLSELADLVTKTFSITFEEPWQSSELPSYWKKRNIASMFKKWRREDTVNYGLIPVFPNQDNNSADKELDGWMDGWMDGHSQRVGVNGSMSRWKIVTTDVPWGSILGQVLSIFISDIDGGIEYTFSRFTDDLKLTGAVDTTARKMGCYPEVSRQASKISPEELQEVPQAQV</sequence>
<dbReference type="PANTHER" id="PTHR33332">
    <property type="entry name" value="REVERSE TRANSCRIPTASE DOMAIN-CONTAINING PROTEIN"/>
    <property type="match status" value="1"/>
</dbReference>
<organism evidence="1 2">
    <name type="scientific">Zosterops borbonicus</name>
    <dbReference type="NCBI Taxonomy" id="364589"/>
    <lineage>
        <taxon>Eukaryota</taxon>
        <taxon>Metazoa</taxon>
        <taxon>Chordata</taxon>
        <taxon>Craniata</taxon>
        <taxon>Vertebrata</taxon>
        <taxon>Euteleostomi</taxon>
        <taxon>Archelosauria</taxon>
        <taxon>Archosauria</taxon>
        <taxon>Dinosauria</taxon>
        <taxon>Saurischia</taxon>
        <taxon>Theropoda</taxon>
        <taxon>Coelurosauria</taxon>
        <taxon>Aves</taxon>
        <taxon>Neognathae</taxon>
        <taxon>Neoaves</taxon>
        <taxon>Telluraves</taxon>
        <taxon>Australaves</taxon>
        <taxon>Passeriformes</taxon>
        <taxon>Sylvioidea</taxon>
        <taxon>Zosteropidae</taxon>
        <taxon>Zosterops</taxon>
    </lineage>
</organism>
<accession>A0A8K1G887</accession>